<sequence>MLHIEPQSLIGTWRRFGLSGPVYEIVSEGKKLHSGDETVRVRVIETGEELDYKLADVLDDPKER</sequence>
<dbReference type="AlphaFoldDB" id="A0A7U7GAX9"/>
<dbReference type="InterPro" id="IPR035335">
    <property type="entry name" value="DUF5397"/>
</dbReference>
<evidence type="ECO:0000313" key="1">
    <source>
        <dbReference type="EMBL" id="CDH44813.1"/>
    </source>
</evidence>
<dbReference type="EMBL" id="CBTK010000101">
    <property type="protein sequence ID" value="CDH44813.1"/>
    <property type="molecule type" value="Genomic_DNA"/>
</dbReference>
<comment type="caution">
    <text evidence="1">The sequence shown here is derived from an EMBL/GenBank/DDBJ whole genome shotgun (WGS) entry which is preliminary data.</text>
</comment>
<dbReference type="OrthoDB" id="1551064at2"/>
<keyword evidence="2" id="KW-1185">Reference proteome</keyword>
<dbReference type="Pfam" id="PF17375">
    <property type="entry name" value="DUF5397"/>
    <property type="match status" value="1"/>
</dbReference>
<accession>A0A7U7GAX9</accession>
<dbReference type="RefSeq" id="WP_034431991.1">
    <property type="nucleotide sequence ID" value="NZ_CBTK010000101.1"/>
</dbReference>
<organism evidence="1 2">
    <name type="scientific">Candidatus Contendobacter odensis Run_B_J11</name>
    <dbReference type="NCBI Taxonomy" id="1400861"/>
    <lineage>
        <taxon>Bacteria</taxon>
        <taxon>Pseudomonadati</taxon>
        <taxon>Pseudomonadota</taxon>
        <taxon>Gammaproteobacteria</taxon>
        <taxon>Candidatus Competibacteraceae</taxon>
        <taxon>Candidatus Contendibacter</taxon>
    </lineage>
</organism>
<gene>
    <name evidence="1" type="ORF">BN874_190015</name>
</gene>
<name>A0A7U7GAX9_9GAMM</name>
<reference evidence="1 2" key="1">
    <citation type="journal article" date="2014" name="ISME J.">
        <title>Candidatus Competibacter-lineage genomes retrieved from metagenomes reveal functional metabolic diversity.</title>
        <authorList>
            <person name="McIlroy S.J."/>
            <person name="Albertsen M."/>
            <person name="Andresen E.K."/>
            <person name="Saunders A.M."/>
            <person name="Kristiansen R."/>
            <person name="Stokholm-Bjerregaard M."/>
            <person name="Nielsen K.L."/>
            <person name="Nielsen P.H."/>
        </authorList>
    </citation>
    <scope>NUCLEOTIDE SEQUENCE [LARGE SCALE GENOMIC DNA]</scope>
    <source>
        <strain evidence="1 2">Run_B_J11</strain>
    </source>
</reference>
<proteinExistence type="predicted"/>
<dbReference type="Proteomes" id="UP000019184">
    <property type="component" value="Unassembled WGS sequence"/>
</dbReference>
<protein>
    <submittedName>
        <fullName evidence="1">Uncharacterized protein</fullName>
    </submittedName>
</protein>
<evidence type="ECO:0000313" key="2">
    <source>
        <dbReference type="Proteomes" id="UP000019184"/>
    </source>
</evidence>